<reference evidence="2" key="2">
    <citation type="journal article" date="2024" name="Plant">
        <title>Genomic evolution and insights into agronomic trait innovations of Sesamum species.</title>
        <authorList>
            <person name="Miao H."/>
            <person name="Wang L."/>
            <person name="Qu L."/>
            <person name="Liu H."/>
            <person name="Sun Y."/>
            <person name="Le M."/>
            <person name="Wang Q."/>
            <person name="Wei S."/>
            <person name="Zheng Y."/>
            <person name="Lin W."/>
            <person name="Duan Y."/>
            <person name="Cao H."/>
            <person name="Xiong S."/>
            <person name="Wang X."/>
            <person name="Wei L."/>
            <person name="Li C."/>
            <person name="Ma Q."/>
            <person name="Ju M."/>
            <person name="Zhao R."/>
            <person name="Li G."/>
            <person name="Mu C."/>
            <person name="Tian Q."/>
            <person name="Mei H."/>
            <person name="Zhang T."/>
            <person name="Gao T."/>
            <person name="Zhang H."/>
        </authorList>
    </citation>
    <scope>NUCLEOTIDE SEQUENCE</scope>
    <source>
        <strain evidence="2">G02</strain>
    </source>
</reference>
<dbReference type="AlphaFoldDB" id="A0AAW2VSC2"/>
<dbReference type="InterPro" id="IPR052343">
    <property type="entry name" value="Retrotransposon-Effector_Assoc"/>
</dbReference>
<sequence length="156" mass="17743">MEPFKSPGPDGMPHLFYQKYWSIVGADICASVFHFLNNGYIDPLANFTHIVLIPKCPDPSDMTQFRPISLCNVGYKLASKAIVNRPKPFLSSLISTSQSAFVPNRLITDNVLAAYELNHYIKHKNMGKKGYVSLKLDVSKAYDRVEWRFLERVCLD</sequence>
<dbReference type="CDD" id="cd01650">
    <property type="entry name" value="RT_nLTR_like"/>
    <property type="match status" value="1"/>
</dbReference>
<proteinExistence type="predicted"/>
<dbReference type="InterPro" id="IPR043502">
    <property type="entry name" value="DNA/RNA_pol_sf"/>
</dbReference>
<dbReference type="PANTHER" id="PTHR46890">
    <property type="entry name" value="NON-LTR RETROLELEMENT REVERSE TRANSCRIPTASE-LIKE PROTEIN-RELATED"/>
    <property type="match status" value="1"/>
</dbReference>
<dbReference type="PANTHER" id="PTHR46890:SF48">
    <property type="entry name" value="RNA-DIRECTED DNA POLYMERASE"/>
    <property type="match status" value="1"/>
</dbReference>
<accession>A0AAW2VSC2</accession>
<dbReference type="SUPFAM" id="SSF56672">
    <property type="entry name" value="DNA/RNA polymerases"/>
    <property type="match status" value="1"/>
</dbReference>
<organism evidence="2">
    <name type="scientific">Sesamum radiatum</name>
    <name type="common">Black benniseed</name>
    <dbReference type="NCBI Taxonomy" id="300843"/>
    <lineage>
        <taxon>Eukaryota</taxon>
        <taxon>Viridiplantae</taxon>
        <taxon>Streptophyta</taxon>
        <taxon>Embryophyta</taxon>
        <taxon>Tracheophyta</taxon>
        <taxon>Spermatophyta</taxon>
        <taxon>Magnoliopsida</taxon>
        <taxon>eudicotyledons</taxon>
        <taxon>Gunneridae</taxon>
        <taxon>Pentapetalae</taxon>
        <taxon>asterids</taxon>
        <taxon>lamiids</taxon>
        <taxon>Lamiales</taxon>
        <taxon>Pedaliaceae</taxon>
        <taxon>Sesamum</taxon>
    </lineage>
</organism>
<protein>
    <recommendedName>
        <fullName evidence="1">Reverse transcriptase domain-containing protein</fullName>
    </recommendedName>
</protein>
<name>A0AAW2VSC2_SESRA</name>
<evidence type="ECO:0000259" key="1">
    <source>
        <dbReference type="Pfam" id="PF00078"/>
    </source>
</evidence>
<reference evidence="2" key="1">
    <citation type="submission" date="2020-06" db="EMBL/GenBank/DDBJ databases">
        <authorList>
            <person name="Li T."/>
            <person name="Hu X."/>
            <person name="Zhang T."/>
            <person name="Song X."/>
            <person name="Zhang H."/>
            <person name="Dai N."/>
            <person name="Sheng W."/>
            <person name="Hou X."/>
            <person name="Wei L."/>
        </authorList>
    </citation>
    <scope>NUCLEOTIDE SEQUENCE</scope>
    <source>
        <strain evidence="2">G02</strain>
        <tissue evidence="2">Leaf</tissue>
    </source>
</reference>
<dbReference type="Pfam" id="PF00078">
    <property type="entry name" value="RVT_1"/>
    <property type="match status" value="1"/>
</dbReference>
<evidence type="ECO:0000313" key="2">
    <source>
        <dbReference type="EMBL" id="KAL0432093.1"/>
    </source>
</evidence>
<dbReference type="InterPro" id="IPR000477">
    <property type="entry name" value="RT_dom"/>
</dbReference>
<comment type="caution">
    <text evidence="2">The sequence shown here is derived from an EMBL/GenBank/DDBJ whole genome shotgun (WGS) entry which is preliminary data.</text>
</comment>
<feature type="domain" description="Reverse transcriptase" evidence="1">
    <location>
        <begin position="57"/>
        <end position="152"/>
    </location>
</feature>
<gene>
    <name evidence="2" type="ORF">Sradi_0835300</name>
</gene>
<dbReference type="EMBL" id="JACGWJ010000003">
    <property type="protein sequence ID" value="KAL0432093.1"/>
    <property type="molecule type" value="Genomic_DNA"/>
</dbReference>